<reference evidence="1 2" key="1">
    <citation type="journal article" date="2016" name="Mol. Biol. Evol.">
        <title>Comparative Genomics of Early-Diverging Mushroom-Forming Fungi Provides Insights into the Origins of Lignocellulose Decay Capabilities.</title>
        <authorList>
            <person name="Nagy L.G."/>
            <person name="Riley R."/>
            <person name="Tritt A."/>
            <person name="Adam C."/>
            <person name="Daum C."/>
            <person name="Floudas D."/>
            <person name="Sun H."/>
            <person name="Yadav J.S."/>
            <person name="Pangilinan J."/>
            <person name="Larsson K.H."/>
            <person name="Matsuura K."/>
            <person name="Barry K."/>
            <person name="Labutti K."/>
            <person name="Kuo R."/>
            <person name="Ohm R.A."/>
            <person name="Bhattacharya S.S."/>
            <person name="Shirouzu T."/>
            <person name="Yoshinaga Y."/>
            <person name="Martin F.M."/>
            <person name="Grigoriev I.V."/>
            <person name="Hibbett D.S."/>
        </authorList>
    </citation>
    <scope>NUCLEOTIDE SEQUENCE [LARGE SCALE GENOMIC DNA]</scope>
    <source>
        <strain evidence="1 2">CBS 109695</strain>
    </source>
</reference>
<dbReference type="Proteomes" id="UP000076532">
    <property type="component" value="Unassembled WGS sequence"/>
</dbReference>
<protein>
    <submittedName>
        <fullName evidence="1">Uncharacterized protein</fullName>
    </submittedName>
</protein>
<evidence type="ECO:0000313" key="2">
    <source>
        <dbReference type="Proteomes" id="UP000076532"/>
    </source>
</evidence>
<name>A0A166MY61_9AGAM</name>
<proteinExistence type="predicted"/>
<organism evidence="1 2">
    <name type="scientific">Athelia psychrophila</name>
    <dbReference type="NCBI Taxonomy" id="1759441"/>
    <lineage>
        <taxon>Eukaryota</taxon>
        <taxon>Fungi</taxon>
        <taxon>Dikarya</taxon>
        <taxon>Basidiomycota</taxon>
        <taxon>Agaricomycotina</taxon>
        <taxon>Agaricomycetes</taxon>
        <taxon>Agaricomycetidae</taxon>
        <taxon>Atheliales</taxon>
        <taxon>Atheliaceae</taxon>
        <taxon>Athelia</taxon>
    </lineage>
</organism>
<gene>
    <name evidence="1" type="ORF">FIBSPDRAFT_857144</name>
</gene>
<keyword evidence="2" id="KW-1185">Reference proteome</keyword>
<dbReference type="AlphaFoldDB" id="A0A166MY61"/>
<sequence length="83" mass="9751">MDVLHEDAPAEEEVRTVALTCDCGWREREGVLVGCEKGRRRCFRKPRRVHLSRLTMPSIRTDEIDVSVMLKRMRGTGLRYEYQ</sequence>
<accession>A0A166MY61</accession>
<dbReference type="EMBL" id="KV417526">
    <property type="protein sequence ID" value="KZP24451.1"/>
    <property type="molecule type" value="Genomic_DNA"/>
</dbReference>
<evidence type="ECO:0000313" key="1">
    <source>
        <dbReference type="EMBL" id="KZP24451.1"/>
    </source>
</evidence>